<dbReference type="Pfam" id="PF13695">
    <property type="entry name" value="Zn_ribbon_3CxxC"/>
    <property type="match status" value="1"/>
</dbReference>
<evidence type="ECO:0000256" key="2">
    <source>
        <dbReference type="ARBA" id="ARBA00022771"/>
    </source>
</evidence>
<proteinExistence type="predicted"/>
<evidence type="ECO:0000259" key="4">
    <source>
        <dbReference type="SMART" id="SM01328"/>
    </source>
</evidence>
<feature type="domain" description="3CxxC-type" evidence="4">
    <location>
        <begin position="83"/>
        <end position="183"/>
    </location>
</feature>
<keyword evidence="6" id="KW-1185">Reference proteome</keyword>
<organism evidence="5 6">
    <name type="scientific">Podospora pseudopauciseta</name>
    <dbReference type="NCBI Taxonomy" id="2093780"/>
    <lineage>
        <taxon>Eukaryota</taxon>
        <taxon>Fungi</taxon>
        <taxon>Dikarya</taxon>
        <taxon>Ascomycota</taxon>
        <taxon>Pezizomycotina</taxon>
        <taxon>Sordariomycetes</taxon>
        <taxon>Sordariomycetidae</taxon>
        <taxon>Sordariales</taxon>
        <taxon>Podosporaceae</taxon>
        <taxon>Podospora</taxon>
    </lineage>
</organism>
<evidence type="ECO:0000313" key="6">
    <source>
        <dbReference type="Proteomes" id="UP001326199"/>
    </source>
</evidence>
<keyword evidence="2" id="KW-0863">Zinc-finger</keyword>
<comment type="caution">
    <text evidence="5">The sequence shown here is derived from an EMBL/GenBank/DDBJ whole genome shotgun (WGS) entry which is preliminary data.</text>
</comment>
<protein>
    <recommendedName>
        <fullName evidence="4">3CxxC-type domain-containing protein</fullName>
    </recommendedName>
</protein>
<evidence type="ECO:0000256" key="3">
    <source>
        <dbReference type="ARBA" id="ARBA00022833"/>
    </source>
</evidence>
<name>A0ABR0I3R5_9PEZI</name>
<dbReference type="InterPro" id="IPR027377">
    <property type="entry name" value="ZAR1/RTP1-5-like_Znf-3CxxC"/>
</dbReference>
<sequence>MEETPSDFFLLFSSPLITGCNVSTSPYTSRSDSTMSSNHPEQTFPHLHNAVIGNLNNILEPRPYFKRGSREILSNFTKKYSTFVMANFTCGNSQCSKAGWRSGKVTILIRGYENNGYHATIFNQRCERCKKFGSLELDESAYIDRVCYRLKKWAGISLEMRSSRGRKGTPPHKKHLCEGCRKGFCEG</sequence>
<evidence type="ECO:0000313" key="5">
    <source>
        <dbReference type="EMBL" id="KAK4674556.1"/>
    </source>
</evidence>
<keyword evidence="1" id="KW-0479">Metal-binding</keyword>
<keyword evidence="3" id="KW-0862">Zinc</keyword>
<dbReference type="Proteomes" id="UP001326199">
    <property type="component" value="Unassembled WGS sequence"/>
</dbReference>
<dbReference type="GeneID" id="87929086"/>
<dbReference type="RefSeq" id="XP_062771878.1">
    <property type="nucleotide sequence ID" value="XM_062908743.1"/>
</dbReference>
<gene>
    <name evidence="5" type="ORF">QC763_121730</name>
</gene>
<dbReference type="SMART" id="SM01328">
    <property type="entry name" value="zf-3CxxC"/>
    <property type="match status" value="1"/>
</dbReference>
<reference evidence="5 6" key="1">
    <citation type="journal article" date="2023" name="bioRxiv">
        <title>High-quality genome assemblies of four members of thePodospora anserinaspecies complex.</title>
        <authorList>
            <person name="Ament-Velasquez S.L."/>
            <person name="Vogan A.A."/>
            <person name="Wallerman O."/>
            <person name="Hartmann F."/>
            <person name="Gautier V."/>
            <person name="Silar P."/>
            <person name="Giraud T."/>
            <person name="Johannesson H."/>
        </authorList>
    </citation>
    <scope>NUCLEOTIDE SEQUENCE [LARGE SCALE GENOMIC DNA]</scope>
    <source>
        <strain evidence="5 6">CBS 411.78</strain>
    </source>
</reference>
<accession>A0ABR0I3R5</accession>
<dbReference type="EMBL" id="JAFFHB010000001">
    <property type="protein sequence ID" value="KAK4674556.1"/>
    <property type="molecule type" value="Genomic_DNA"/>
</dbReference>
<evidence type="ECO:0000256" key="1">
    <source>
        <dbReference type="ARBA" id="ARBA00022723"/>
    </source>
</evidence>